<gene>
    <name evidence="1" type="ORF">NUW58_g1776</name>
</gene>
<dbReference type="Proteomes" id="UP001143856">
    <property type="component" value="Unassembled WGS sequence"/>
</dbReference>
<comment type="caution">
    <text evidence="1">The sequence shown here is derived from an EMBL/GenBank/DDBJ whole genome shotgun (WGS) entry which is preliminary data.</text>
</comment>
<accession>A0ACC1PKR5</accession>
<sequence>MEHRKASLFHFAARPRDAKRESQPLPPDEFAYFIRNKVRLFQRNPPGPSQYNRDEDRYKPKHQEAREDLKRILVAHDEDLETELKVKECSWDTVFEQMAEATRLKSSQKGLGGSALPVGMQIASEVIDIFPEEFGLSVIKGSLALVFEACQRHSENRQKIIEAFETVPDAILTINTAYLFLNPEEDDKDILRTFFTTLVEDLPFLIGKLLGKEKWYKKVASALLLHIPEEAAIDDILEDWATKMTALQERVQGMKIKILSKLGLKIDDLKDQVDTSEKNIIAEIKDSEDILKNQVMNSEAGIVALLSQHKDSIQLMMTRIQYQDEQIRISGIMADKASTAAMTGLLREAQNAYKQAKQARRDKEKSERKLKEKEEELRQKEKIWNEERGLFHQELQHSHRNEAQLRRDEDLYRRENAKLHVHNRELARRISSQSLSDRVHTGAESRAHITPMQLLSVIGVPLDSILRDLDRVAQQAIHFDAESQGKAQWLMKTPEFGNWMQGRRSSILIADGATNGQILLVSPMSGLCAALASGLADDDSGTITLFFFMGLHIGTDSTSHDLDGPQGMMRCLIAQLLSSSLLEPNLGFLTLDDLEAYQRHDLKSLCNLFVRLVQQLPPGTDIFCIIDGISWYEQAPWLTGLRSATGMFEYLMGQLDPDYAAILKVLMTSHGRSREIVQHLALDLTGEVGNYPVDVGNASETVRLFREMAKHSRHSNIARLNTGAVCFRHLEETRANDAYKLLSKWGPHYPREFQYR</sequence>
<organism evidence="1 2">
    <name type="scientific">Xylaria curta</name>
    <dbReference type="NCBI Taxonomy" id="42375"/>
    <lineage>
        <taxon>Eukaryota</taxon>
        <taxon>Fungi</taxon>
        <taxon>Dikarya</taxon>
        <taxon>Ascomycota</taxon>
        <taxon>Pezizomycotina</taxon>
        <taxon>Sordariomycetes</taxon>
        <taxon>Xylariomycetidae</taxon>
        <taxon>Xylariales</taxon>
        <taxon>Xylariaceae</taxon>
        <taxon>Xylaria</taxon>
    </lineage>
</organism>
<evidence type="ECO:0000313" key="1">
    <source>
        <dbReference type="EMBL" id="KAJ2993645.1"/>
    </source>
</evidence>
<keyword evidence="2" id="KW-1185">Reference proteome</keyword>
<name>A0ACC1PKR5_9PEZI</name>
<evidence type="ECO:0000313" key="2">
    <source>
        <dbReference type="Proteomes" id="UP001143856"/>
    </source>
</evidence>
<protein>
    <submittedName>
        <fullName evidence="1">Uncharacterized protein</fullName>
    </submittedName>
</protein>
<reference evidence="1" key="1">
    <citation type="submission" date="2022-10" db="EMBL/GenBank/DDBJ databases">
        <title>Genome Sequence of Xylaria curta.</title>
        <authorList>
            <person name="Buettner E."/>
        </authorList>
    </citation>
    <scope>NUCLEOTIDE SEQUENCE</scope>
    <source>
        <strain evidence="1">Babe10</strain>
    </source>
</reference>
<dbReference type="EMBL" id="JAPDGR010000206">
    <property type="protein sequence ID" value="KAJ2993645.1"/>
    <property type="molecule type" value="Genomic_DNA"/>
</dbReference>
<proteinExistence type="predicted"/>